<dbReference type="Proteomes" id="UP000430146">
    <property type="component" value="Unassembled WGS sequence"/>
</dbReference>
<dbReference type="RefSeq" id="WP_159233576.1">
    <property type="nucleotide sequence ID" value="NZ_CACSIP010000037.1"/>
</dbReference>
<protein>
    <recommendedName>
        <fullName evidence="1">SnoaL-like domain-containing protein</fullName>
    </recommendedName>
</protein>
<evidence type="ECO:0000313" key="2">
    <source>
        <dbReference type="EMBL" id="CAA0129938.1"/>
    </source>
</evidence>
<organism evidence="2 3">
    <name type="scientific">Mycolicibacterium vanbaalenii</name>
    <name type="common">Mycobacterium vanbaalenii</name>
    <dbReference type="NCBI Taxonomy" id="110539"/>
    <lineage>
        <taxon>Bacteria</taxon>
        <taxon>Bacillati</taxon>
        <taxon>Actinomycetota</taxon>
        <taxon>Actinomycetes</taxon>
        <taxon>Mycobacteriales</taxon>
        <taxon>Mycobacteriaceae</taxon>
        <taxon>Mycolicibacterium</taxon>
    </lineage>
</organism>
<dbReference type="Gene3D" id="3.10.450.50">
    <property type="match status" value="1"/>
</dbReference>
<reference evidence="2 3" key="1">
    <citation type="submission" date="2019-11" db="EMBL/GenBank/DDBJ databases">
        <authorList>
            <person name="Holert J."/>
        </authorList>
    </citation>
    <scope>NUCLEOTIDE SEQUENCE [LARGE SCALE GENOMIC DNA]</scope>
    <source>
        <strain evidence="2">BC8_1</strain>
    </source>
</reference>
<dbReference type="EMBL" id="CACSIP010000037">
    <property type="protein sequence ID" value="CAA0129938.1"/>
    <property type="molecule type" value="Genomic_DNA"/>
</dbReference>
<evidence type="ECO:0000313" key="3">
    <source>
        <dbReference type="Proteomes" id="UP000430146"/>
    </source>
</evidence>
<proteinExistence type="predicted"/>
<dbReference type="Pfam" id="PF12680">
    <property type="entry name" value="SnoaL_2"/>
    <property type="match status" value="1"/>
</dbReference>
<feature type="domain" description="SnoaL-like" evidence="1">
    <location>
        <begin position="11"/>
        <end position="108"/>
    </location>
</feature>
<dbReference type="SUPFAM" id="SSF54427">
    <property type="entry name" value="NTF2-like"/>
    <property type="match status" value="1"/>
</dbReference>
<sequence length="128" mass="14329">MTSLPQSISCFFSAVNARDADALGAVVTADVKYHLIVPHPPVCGRTAVVEALRKSLQEADRVDWEVLSWSATDDLVFIERLDRFWFGDREAAIECTGVFVLRDGLISEIRDYADLGTWRTRKSAALNR</sequence>
<dbReference type="InterPro" id="IPR032710">
    <property type="entry name" value="NTF2-like_dom_sf"/>
</dbReference>
<name>A0A5S9R554_MYCVN</name>
<gene>
    <name evidence="2" type="ORF">AELLOGFF_05613</name>
</gene>
<accession>A0A5S9R554</accession>
<keyword evidence="3" id="KW-1185">Reference proteome</keyword>
<dbReference type="InterPro" id="IPR037401">
    <property type="entry name" value="SnoaL-like"/>
</dbReference>
<dbReference type="OrthoDB" id="9781757at2"/>
<evidence type="ECO:0000259" key="1">
    <source>
        <dbReference type="Pfam" id="PF12680"/>
    </source>
</evidence>
<dbReference type="AlphaFoldDB" id="A0A5S9R554"/>